<dbReference type="PROSITE" id="PS50097">
    <property type="entry name" value="BTB"/>
    <property type="match status" value="1"/>
</dbReference>
<dbReference type="InterPro" id="IPR000210">
    <property type="entry name" value="BTB/POZ_dom"/>
</dbReference>
<dbReference type="Pfam" id="PF00651">
    <property type="entry name" value="BTB"/>
    <property type="match status" value="1"/>
</dbReference>
<gene>
    <name evidence="4" type="ORF">SNE40_010523</name>
</gene>
<dbReference type="Proteomes" id="UP001347796">
    <property type="component" value="Unassembled WGS sequence"/>
</dbReference>
<feature type="domain" description="BTB" evidence="3">
    <location>
        <begin position="36"/>
        <end position="102"/>
    </location>
</feature>
<keyword evidence="1" id="KW-0880">Kelch repeat</keyword>
<dbReference type="Gene3D" id="2.120.10.80">
    <property type="entry name" value="Kelch-type beta propeller"/>
    <property type="match status" value="2"/>
</dbReference>
<dbReference type="InterPro" id="IPR011705">
    <property type="entry name" value="BACK"/>
</dbReference>
<dbReference type="Pfam" id="PF01344">
    <property type="entry name" value="Kelch_1"/>
    <property type="match status" value="1"/>
</dbReference>
<dbReference type="SMART" id="SM00875">
    <property type="entry name" value="BACK"/>
    <property type="match status" value="1"/>
</dbReference>
<evidence type="ECO:0000313" key="5">
    <source>
        <dbReference type="Proteomes" id="UP001347796"/>
    </source>
</evidence>
<sequence>MEKFTYQNRSMGFKERHAVKLQDLLYQQMQEDSEFCDVTLLIGDVKVKAHWCVLVGCPFFQSLHDSGMKESFEGSIRLSYGEPWAMKEALKFLYIGTVQVDFNHVKELLEAAEYLQITDMKKCCNDYLHLIDITDTNCVQLALLSSLYDLDLYNKAFQYLRGHLPSVLEGEDALTLTKESVLSLLTDETLTYVPQENFFIFINKWVNQELEERQQYYSDLFLALNLENIPRTMLTDQFENNTLISKNEECKSKLSKLLAKYASGDLIECKDTKEVIILCGGSGPGIYIGHILLPFSDYMSLNNVFGYVVDEKRWTEFSPMPCAIRRPLIVCDDVGNIFIYDQSNNLETNIYIYQYTTAERTWSSIKVILPENSEPFAVLSMVMCQNRLFFLASGNVAKPSSSSRNVKSWQCFLLEVNRENGESKIRAILFPRNENSEASACVIANRYICVIGSKLGDKVKPRQKINSVCVCYEVATDRVTKLPKGCNNEQYLFDYDGNIMTARPGKTNVRVYSFTKRKWEMRRDLAIPLPVELPERTDYAFVNHKNEFYIFGGKGGEAKEPLKSALTFSHETKSWEKVEDIPEAIFGSGICVGKLPSDMVRCHIKCPHCVYSTPRSRANYNLVHSDLDDEDDDEDYSLDDYSYDYNSDMSLWEEDEDDDNMELIDDPDDYWFY</sequence>
<keyword evidence="2" id="KW-0677">Repeat</keyword>
<dbReference type="EMBL" id="JAZGQO010000007">
    <property type="protein sequence ID" value="KAK6182958.1"/>
    <property type="molecule type" value="Genomic_DNA"/>
</dbReference>
<dbReference type="Gene3D" id="1.25.40.420">
    <property type="match status" value="1"/>
</dbReference>
<dbReference type="Pfam" id="PF07707">
    <property type="entry name" value="BACK"/>
    <property type="match status" value="1"/>
</dbReference>
<dbReference type="AlphaFoldDB" id="A0AAN8JY72"/>
<comment type="caution">
    <text evidence="4">The sequence shown here is derived from an EMBL/GenBank/DDBJ whole genome shotgun (WGS) entry which is preliminary data.</text>
</comment>
<dbReference type="InterPro" id="IPR006652">
    <property type="entry name" value="Kelch_1"/>
</dbReference>
<reference evidence="4 5" key="1">
    <citation type="submission" date="2024-01" db="EMBL/GenBank/DDBJ databases">
        <title>The genome of the rayed Mediterranean limpet Patella caerulea (Linnaeus, 1758).</title>
        <authorList>
            <person name="Anh-Thu Weber A."/>
            <person name="Halstead-Nussloch G."/>
        </authorList>
    </citation>
    <scope>NUCLEOTIDE SEQUENCE [LARGE SCALE GENOMIC DNA]</scope>
    <source>
        <strain evidence="4">AATW-2023a</strain>
        <tissue evidence="4">Whole specimen</tissue>
    </source>
</reference>
<evidence type="ECO:0000256" key="1">
    <source>
        <dbReference type="ARBA" id="ARBA00022441"/>
    </source>
</evidence>
<dbReference type="SMART" id="SM00225">
    <property type="entry name" value="BTB"/>
    <property type="match status" value="1"/>
</dbReference>
<dbReference type="Gene3D" id="3.30.710.10">
    <property type="entry name" value="Potassium Channel Kv1.1, Chain A"/>
    <property type="match status" value="1"/>
</dbReference>
<dbReference type="InterPro" id="IPR015915">
    <property type="entry name" value="Kelch-typ_b-propeller"/>
</dbReference>
<organism evidence="4 5">
    <name type="scientific">Patella caerulea</name>
    <name type="common">Rayed Mediterranean limpet</name>
    <dbReference type="NCBI Taxonomy" id="87958"/>
    <lineage>
        <taxon>Eukaryota</taxon>
        <taxon>Metazoa</taxon>
        <taxon>Spiralia</taxon>
        <taxon>Lophotrochozoa</taxon>
        <taxon>Mollusca</taxon>
        <taxon>Gastropoda</taxon>
        <taxon>Patellogastropoda</taxon>
        <taxon>Patelloidea</taxon>
        <taxon>Patellidae</taxon>
        <taxon>Patella</taxon>
    </lineage>
</organism>
<dbReference type="InterPro" id="IPR011333">
    <property type="entry name" value="SKP1/BTB/POZ_sf"/>
</dbReference>
<proteinExistence type="predicted"/>
<evidence type="ECO:0000259" key="3">
    <source>
        <dbReference type="PROSITE" id="PS50097"/>
    </source>
</evidence>
<dbReference type="SUPFAM" id="SSF50965">
    <property type="entry name" value="Galactose oxidase, central domain"/>
    <property type="match status" value="1"/>
</dbReference>
<accession>A0AAN8JY72</accession>
<protein>
    <recommendedName>
        <fullName evidence="3">BTB domain-containing protein</fullName>
    </recommendedName>
</protein>
<evidence type="ECO:0000313" key="4">
    <source>
        <dbReference type="EMBL" id="KAK6182958.1"/>
    </source>
</evidence>
<evidence type="ECO:0000256" key="2">
    <source>
        <dbReference type="ARBA" id="ARBA00022737"/>
    </source>
</evidence>
<dbReference type="SUPFAM" id="SSF54695">
    <property type="entry name" value="POZ domain"/>
    <property type="match status" value="1"/>
</dbReference>
<name>A0AAN8JY72_PATCE</name>
<keyword evidence="5" id="KW-1185">Reference proteome</keyword>
<dbReference type="PANTHER" id="PTHR45632:SF30">
    <property type="entry name" value="BTB DOMAIN-CONTAINING PROTEIN"/>
    <property type="match status" value="1"/>
</dbReference>
<dbReference type="PANTHER" id="PTHR45632">
    <property type="entry name" value="LD33804P"/>
    <property type="match status" value="1"/>
</dbReference>
<dbReference type="InterPro" id="IPR011043">
    <property type="entry name" value="Gal_Oxase/kelch_b-propeller"/>
</dbReference>